<dbReference type="InterPro" id="IPR024524">
    <property type="entry name" value="DUF3800"/>
</dbReference>
<name>A0A1B0ZJX0_9MICO</name>
<dbReference type="PATRIC" id="fig|1630135.4.peg.1750"/>
<evidence type="ECO:0000313" key="1">
    <source>
        <dbReference type="EMBL" id="ANP28301.1"/>
    </source>
</evidence>
<proteinExistence type="predicted"/>
<dbReference type="RefSeq" id="WP_065248313.1">
    <property type="nucleotide sequence ID" value="NZ_CP012117.1"/>
</dbReference>
<dbReference type="AlphaFoldDB" id="A0A1B0ZJX0"/>
<reference evidence="1 2" key="1">
    <citation type="submission" date="2015-06" db="EMBL/GenBank/DDBJ databases">
        <title>Investigation of pathophysiology for high-risk pregnancy and development of treatment modality based on it.</title>
        <authorList>
            <person name="Kim B.-C."/>
            <person name="Lim S."/>
        </authorList>
    </citation>
    <scope>NUCLEOTIDE SEQUENCE [LARGE SCALE GENOMIC DNA]</scope>
    <source>
        <strain evidence="1 2">AD1-86</strain>
    </source>
</reference>
<protein>
    <recommendedName>
        <fullName evidence="3">DUF3800 domain-containing protein</fullName>
    </recommendedName>
</protein>
<gene>
    <name evidence="1" type="ORF">DAD186_17510</name>
</gene>
<dbReference type="Proteomes" id="UP000092596">
    <property type="component" value="Chromosome"/>
</dbReference>
<organism evidence="1 2">
    <name type="scientific">Dermabacter vaginalis</name>
    <dbReference type="NCBI Taxonomy" id="1630135"/>
    <lineage>
        <taxon>Bacteria</taxon>
        <taxon>Bacillati</taxon>
        <taxon>Actinomycetota</taxon>
        <taxon>Actinomycetes</taxon>
        <taxon>Micrococcales</taxon>
        <taxon>Dermabacteraceae</taxon>
        <taxon>Dermabacter</taxon>
    </lineage>
</organism>
<sequence>MLVAYLDEFGHVGPFVTPEHKKFHHHPLFGYAGIVLPEAQVRAFGARFEQRKYRMFRRDIMASGKHPRRWEKKGAELYTTGAQQRYPARNAQVLDLARYLSDRGGRFYFYGEHKPIGTVKETGRTPSETTRRALLGAVQNLCFYADQQKQNLLVLLDRGGPMPREEAITAMAAFIYSASSPEPMKRIIEVPMELESHRYGAMQFADWACAILSRASHYHFTDSDSFQWAPELLEQLMARRTVQHSQLWLPEQSEAVKPEMLFRRERWLKQGNFGT</sequence>
<dbReference type="Pfam" id="PF12686">
    <property type="entry name" value="DUF3800"/>
    <property type="match status" value="1"/>
</dbReference>
<evidence type="ECO:0008006" key="3">
    <source>
        <dbReference type="Google" id="ProtNLM"/>
    </source>
</evidence>
<dbReference type="EMBL" id="CP012117">
    <property type="protein sequence ID" value="ANP28301.1"/>
    <property type="molecule type" value="Genomic_DNA"/>
</dbReference>
<dbReference type="KEGG" id="dva:DAD186_17510"/>
<accession>A0A1B0ZJX0</accession>
<evidence type="ECO:0000313" key="2">
    <source>
        <dbReference type="Proteomes" id="UP000092596"/>
    </source>
</evidence>